<gene>
    <name evidence="1" type="ORF">MBCUR_11950</name>
</gene>
<evidence type="ECO:0000313" key="2">
    <source>
        <dbReference type="Proteomes" id="UP000077245"/>
    </source>
</evidence>
<dbReference type="PATRIC" id="fig|49547.3.peg.1283"/>
<evidence type="ECO:0000313" key="1">
    <source>
        <dbReference type="EMBL" id="KZX12043.1"/>
    </source>
</evidence>
<sequence>MSRKDLKDLKYYSTEVFKELGSDNYKQKLVYKLLNLIKIDNQNEFFNIFLRTLNSKDSDENVAKLAEKLKTIYPLNEKNFENVAYAIVMGIMAS</sequence>
<dbReference type="STRING" id="49547.MBCUR_11950"/>
<dbReference type="EMBL" id="LWMV01000175">
    <property type="protein sequence ID" value="KZX12043.1"/>
    <property type="molecule type" value="Genomic_DNA"/>
</dbReference>
<name>A0A166AHL8_9EURY</name>
<comment type="caution">
    <text evidence="1">The sequence shown here is derived from an EMBL/GenBank/DDBJ whole genome shotgun (WGS) entry which is preliminary data.</text>
</comment>
<accession>A0A166AHL8</accession>
<reference evidence="1 2" key="1">
    <citation type="submission" date="2016-04" db="EMBL/GenBank/DDBJ databases">
        <title>Genome sequence of Methanobrevibacter curvatus DSM 11111.</title>
        <authorList>
            <person name="Poehlein A."/>
            <person name="Seedorf H."/>
            <person name="Daniel R."/>
        </authorList>
    </citation>
    <scope>NUCLEOTIDE SEQUENCE [LARGE SCALE GENOMIC DNA]</scope>
    <source>
        <strain evidence="1 2">DSM 11111</strain>
    </source>
</reference>
<dbReference type="AlphaFoldDB" id="A0A166AHL8"/>
<organism evidence="1 2">
    <name type="scientific">Methanobrevibacter curvatus</name>
    <dbReference type="NCBI Taxonomy" id="49547"/>
    <lineage>
        <taxon>Archaea</taxon>
        <taxon>Methanobacteriati</taxon>
        <taxon>Methanobacteriota</taxon>
        <taxon>Methanomada group</taxon>
        <taxon>Methanobacteria</taxon>
        <taxon>Methanobacteriales</taxon>
        <taxon>Methanobacteriaceae</taxon>
        <taxon>Methanobrevibacter</taxon>
    </lineage>
</organism>
<proteinExistence type="predicted"/>
<protein>
    <submittedName>
        <fullName evidence="1">Uncharacterized protein</fullName>
    </submittedName>
</protein>
<dbReference type="Proteomes" id="UP000077245">
    <property type="component" value="Unassembled WGS sequence"/>
</dbReference>
<keyword evidence="2" id="KW-1185">Reference proteome</keyword>